<accession>A0A0D2VZQ2</accession>
<keyword evidence="5 7" id="KW-0472">Membrane</keyword>
<organism evidence="10 11">
    <name type="scientific">Capsaspora owczarzaki (strain ATCC 30864)</name>
    <dbReference type="NCBI Taxonomy" id="595528"/>
    <lineage>
        <taxon>Eukaryota</taxon>
        <taxon>Filasterea</taxon>
        <taxon>Capsaspora</taxon>
    </lineage>
</organism>
<feature type="signal peptide" evidence="8">
    <location>
        <begin position="1"/>
        <end position="20"/>
    </location>
</feature>
<dbReference type="InParanoid" id="A0A0D2VZQ2"/>
<proteinExistence type="inferred from homology"/>
<keyword evidence="8" id="KW-0732">Signal</keyword>
<dbReference type="OrthoDB" id="102260at2759"/>
<feature type="domain" description="TM7S3/TM198-like" evidence="9">
    <location>
        <begin position="56"/>
        <end position="260"/>
    </location>
</feature>
<protein>
    <recommendedName>
        <fullName evidence="6">Transmembrane protein 198</fullName>
    </recommendedName>
</protein>
<name>A0A0D2VZQ2_CAPO3</name>
<feature type="transmembrane region" description="Helical" evidence="7">
    <location>
        <begin position="243"/>
        <end position="263"/>
    </location>
</feature>
<evidence type="ECO:0000256" key="3">
    <source>
        <dbReference type="ARBA" id="ARBA00022692"/>
    </source>
</evidence>
<evidence type="ECO:0000256" key="8">
    <source>
        <dbReference type="SAM" id="SignalP"/>
    </source>
</evidence>
<comment type="similarity">
    <text evidence="2">Belongs to the TMEM198 family.</text>
</comment>
<dbReference type="GO" id="GO:0005886">
    <property type="term" value="C:plasma membrane"/>
    <property type="evidence" value="ECO:0007669"/>
    <property type="project" value="TreeGrafter"/>
</dbReference>
<dbReference type="PhylomeDB" id="A0A0D2VZQ2"/>
<evidence type="ECO:0000259" key="9">
    <source>
        <dbReference type="Pfam" id="PF13886"/>
    </source>
</evidence>
<feature type="transmembrane region" description="Helical" evidence="7">
    <location>
        <begin position="130"/>
        <end position="149"/>
    </location>
</feature>
<evidence type="ECO:0000256" key="4">
    <source>
        <dbReference type="ARBA" id="ARBA00022989"/>
    </source>
</evidence>
<evidence type="ECO:0000313" key="10">
    <source>
        <dbReference type="EMBL" id="KJE97347.1"/>
    </source>
</evidence>
<feature type="transmembrane region" description="Helical" evidence="7">
    <location>
        <begin position="75"/>
        <end position="93"/>
    </location>
</feature>
<sequence length="337" mass="35972">MKIAASALALALLAQATAHAAPLLDGGAAAASASPAPPAPSPDDGNPEWQTGVGIAVAVMAGLVLLVLGYRLFRPVMAVVVTVLFAIVTYFIVDGRIDSPNQVSIPVSIGVGLVGGVLAYIFWRLTLPFLGALVALLVTAIVISSPAHSKFEDDGPIYGLFAPLVVALGVVCFIFPRPSVIASTSLVGALGVFVLVDHYVESGFMQGVFSGVARIFQTHSFFGFYISYDYLGWAQEDSHRNSYLVLGGWFALAVVGMALQQFLVARNYHHDPDHGKQDVDLFANREQQPLMANSHDPSSTTINHGTFYRSDSLATSAANRQRISEKYGINLDKPQRL</sequence>
<feature type="chain" id="PRO_5002254004" description="Transmembrane protein 198" evidence="8">
    <location>
        <begin position="21"/>
        <end position="337"/>
    </location>
</feature>
<dbReference type="PANTHER" id="PTHR31247:SF5">
    <property type="entry name" value="DUF4203 DOMAIN-CONTAINING PROTEIN"/>
    <property type="match status" value="1"/>
</dbReference>
<evidence type="ECO:0000256" key="1">
    <source>
        <dbReference type="ARBA" id="ARBA00004141"/>
    </source>
</evidence>
<evidence type="ECO:0000256" key="2">
    <source>
        <dbReference type="ARBA" id="ARBA00006244"/>
    </source>
</evidence>
<evidence type="ECO:0000256" key="5">
    <source>
        <dbReference type="ARBA" id="ARBA00023136"/>
    </source>
</evidence>
<reference evidence="11" key="1">
    <citation type="submission" date="2011-02" db="EMBL/GenBank/DDBJ databases">
        <title>The Genome Sequence of Capsaspora owczarzaki ATCC 30864.</title>
        <authorList>
            <person name="Russ C."/>
            <person name="Cuomo C."/>
            <person name="Burger G."/>
            <person name="Gray M.W."/>
            <person name="Holland P.W.H."/>
            <person name="King N."/>
            <person name="Lang F.B.F."/>
            <person name="Roger A.J."/>
            <person name="Ruiz-Trillo I."/>
            <person name="Young S.K."/>
            <person name="Zeng Q."/>
            <person name="Gargeya S."/>
            <person name="Alvarado L."/>
            <person name="Berlin A."/>
            <person name="Chapman S.B."/>
            <person name="Chen Z."/>
            <person name="Freedman E."/>
            <person name="Gellesch M."/>
            <person name="Goldberg J."/>
            <person name="Griggs A."/>
            <person name="Gujja S."/>
            <person name="Heilman E."/>
            <person name="Heiman D."/>
            <person name="Howarth C."/>
            <person name="Mehta T."/>
            <person name="Neiman D."/>
            <person name="Pearson M."/>
            <person name="Roberts A."/>
            <person name="Saif S."/>
            <person name="Shea T."/>
            <person name="Shenoy N."/>
            <person name="Sisk P."/>
            <person name="Stolte C."/>
            <person name="Sykes S."/>
            <person name="White J."/>
            <person name="Yandava C."/>
            <person name="Haas B."/>
            <person name="Nusbaum C."/>
            <person name="Birren B."/>
        </authorList>
    </citation>
    <scope>NUCLEOTIDE SEQUENCE</scope>
    <source>
        <strain evidence="11">ATCC 30864</strain>
    </source>
</reference>
<feature type="transmembrane region" description="Helical" evidence="7">
    <location>
        <begin position="49"/>
        <end position="68"/>
    </location>
</feature>
<dbReference type="InterPro" id="IPR025256">
    <property type="entry name" value="TM7S3/TM198-like_dom"/>
</dbReference>
<dbReference type="Pfam" id="PF13886">
    <property type="entry name" value="TM7S3_TM198"/>
    <property type="match status" value="1"/>
</dbReference>
<comment type="subcellular location">
    <subcellularLocation>
        <location evidence="1">Membrane</location>
        <topology evidence="1">Multi-pass membrane protein</topology>
    </subcellularLocation>
</comment>
<evidence type="ECO:0000256" key="6">
    <source>
        <dbReference type="ARBA" id="ARBA00049737"/>
    </source>
</evidence>
<dbReference type="PANTHER" id="PTHR31247">
    <property type="entry name" value="TRANSMEMBRANE PROTEIN 198 FAMILY MEMBER"/>
    <property type="match status" value="1"/>
</dbReference>
<feature type="transmembrane region" description="Helical" evidence="7">
    <location>
        <begin position="155"/>
        <end position="175"/>
    </location>
</feature>
<feature type="transmembrane region" description="Helical" evidence="7">
    <location>
        <begin position="180"/>
        <end position="200"/>
    </location>
</feature>
<gene>
    <name evidence="10" type="ORF">CAOG_007223</name>
</gene>
<feature type="transmembrane region" description="Helical" evidence="7">
    <location>
        <begin position="212"/>
        <end position="231"/>
    </location>
</feature>
<evidence type="ECO:0000256" key="7">
    <source>
        <dbReference type="SAM" id="Phobius"/>
    </source>
</evidence>
<evidence type="ECO:0000313" key="11">
    <source>
        <dbReference type="Proteomes" id="UP000008743"/>
    </source>
</evidence>
<feature type="transmembrane region" description="Helical" evidence="7">
    <location>
        <begin position="105"/>
        <end position="123"/>
    </location>
</feature>
<dbReference type="AlphaFoldDB" id="A0A0D2VZQ2"/>
<dbReference type="Proteomes" id="UP000008743">
    <property type="component" value="Unassembled WGS sequence"/>
</dbReference>
<keyword evidence="3 7" id="KW-0812">Transmembrane</keyword>
<keyword evidence="4 7" id="KW-1133">Transmembrane helix</keyword>
<dbReference type="EMBL" id="KE346374">
    <property type="protein sequence ID" value="KJE97347.1"/>
    <property type="molecule type" value="Genomic_DNA"/>
</dbReference>
<dbReference type="InterPro" id="IPR040236">
    <property type="entry name" value="TMEM198"/>
</dbReference>
<keyword evidence="11" id="KW-1185">Reference proteome</keyword>